<gene>
    <name evidence="2" type="ORF">ACFSCS_06170</name>
</gene>
<feature type="domain" description="Putative zinc-finger" evidence="1">
    <location>
        <begin position="9"/>
        <end position="41"/>
    </location>
</feature>
<sequence length="102" mass="11002">MNHCPDPESWRAALSSVLDGEDPPVARERLDEHLDACAECAAWVERARAQRSLLQAAPGPHRDLTAHLVGVTEAHICACHTGGECRCTACVCPTCTCHEQVS</sequence>
<reference evidence="3" key="1">
    <citation type="journal article" date="2019" name="Int. J. Syst. Evol. Microbiol.">
        <title>The Global Catalogue of Microorganisms (GCM) 10K type strain sequencing project: providing services to taxonomists for standard genome sequencing and annotation.</title>
        <authorList>
            <consortium name="The Broad Institute Genomics Platform"/>
            <consortium name="The Broad Institute Genome Sequencing Center for Infectious Disease"/>
            <person name="Wu L."/>
            <person name="Ma J."/>
        </authorList>
    </citation>
    <scope>NUCLEOTIDE SEQUENCE [LARGE SCALE GENOMIC DNA]</scope>
    <source>
        <strain evidence="3">CAIM 431</strain>
    </source>
</reference>
<evidence type="ECO:0000259" key="1">
    <source>
        <dbReference type="Pfam" id="PF13490"/>
    </source>
</evidence>
<name>A0ABW4RU16_9ACTN</name>
<dbReference type="InterPro" id="IPR027383">
    <property type="entry name" value="Znf_put"/>
</dbReference>
<proteinExistence type="predicted"/>
<accession>A0ABW4RU16</accession>
<dbReference type="RefSeq" id="WP_343873394.1">
    <property type="nucleotide sequence ID" value="NZ_BAAAIX010000016.1"/>
</dbReference>
<comment type="caution">
    <text evidence="2">The sequence shown here is derived from an EMBL/GenBank/DDBJ whole genome shotgun (WGS) entry which is preliminary data.</text>
</comment>
<protein>
    <submittedName>
        <fullName evidence="2">Zf-HC2 domain-containing protein</fullName>
    </submittedName>
</protein>
<keyword evidence="3" id="KW-1185">Reference proteome</keyword>
<dbReference type="Pfam" id="PF13490">
    <property type="entry name" value="zf-HC2"/>
    <property type="match status" value="1"/>
</dbReference>
<dbReference type="EMBL" id="JBHUFZ010000015">
    <property type="protein sequence ID" value="MFD1889776.1"/>
    <property type="molecule type" value="Genomic_DNA"/>
</dbReference>
<organism evidence="2 3">
    <name type="scientific">Luteococcus peritonei</name>
    <dbReference type="NCBI Taxonomy" id="88874"/>
    <lineage>
        <taxon>Bacteria</taxon>
        <taxon>Bacillati</taxon>
        <taxon>Actinomycetota</taxon>
        <taxon>Actinomycetes</taxon>
        <taxon>Propionibacteriales</taxon>
        <taxon>Propionibacteriaceae</taxon>
        <taxon>Luteococcus</taxon>
    </lineage>
</organism>
<dbReference type="Proteomes" id="UP001597326">
    <property type="component" value="Unassembled WGS sequence"/>
</dbReference>
<evidence type="ECO:0000313" key="2">
    <source>
        <dbReference type="EMBL" id="MFD1889776.1"/>
    </source>
</evidence>
<evidence type="ECO:0000313" key="3">
    <source>
        <dbReference type="Proteomes" id="UP001597326"/>
    </source>
</evidence>